<dbReference type="InterPro" id="IPR040248">
    <property type="entry name" value="RRBP1"/>
</dbReference>
<evidence type="ECO:0000256" key="2">
    <source>
        <dbReference type="SAM" id="MobiDB-lite"/>
    </source>
</evidence>
<organism evidence="4 5">
    <name type="scientific">Branchiostoma floridae</name>
    <name type="common">Florida lancelet</name>
    <name type="synonym">Amphioxus</name>
    <dbReference type="NCBI Taxonomy" id="7739"/>
    <lineage>
        <taxon>Eukaryota</taxon>
        <taxon>Metazoa</taxon>
        <taxon>Chordata</taxon>
        <taxon>Cephalochordata</taxon>
        <taxon>Leptocardii</taxon>
        <taxon>Amphioxiformes</taxon>
        <taxon>Branchiostomatidae</taxon>
        <taxon>Branchiostoma</taxon>
    </lineage>
</organism>
<reference evidence="5" key="2">
    <citation type="submission" date="2025-08" db="UniProtKB">
        <authorList>
            <consortium name="RefSeq"/>
        </authorList>
    </citation>
    <scope>IDENTIFICATION</scope>
    <source>
        <strain evidence="5">S238N-H82</strain>
        <tissue evidence="5">Testes</tissue>
    </source>
</reference>
<feature type="compositionally biased region" description="Low complexity" evidence="2">
    <location>
        <begin position="569"/>
        <end position="578"/>
    </location>
</feature>
<dbReference type="SUPFAM" id="SSF57997">
    <property type="entry name" value="Tropomyosin"/>
    <property type="match status" value="1"/>
</dbReference>
<feature type="region of interest" description="Disordered" evidence="2">
    <location>
        <begin position="264"/>
        <end position="284"/>
    </location>
</feature>
<keyword evidence="3" id="KW-0812">Transmembrane</keyword>
<feature type="region of interest" description="Disordered" evidence="2">
    <location>
        <begin position="550"/>
        <end position="578"/>
    </location>
</feature>
<dbReference type="KEGG" id="bfo:118428988"/>
<name>A0A9J7M5Z6_BRAFL</name>
<feature type="compositionally biased region" description="Low complexity" evidence="2">
    <location>
        <begin position="139"/>
        <end position="150"/>
    </location>
</feature>
<feature type="compositionally biased region" description="Low complexity" evidence="2">
    <location>
        <begin position="156"/>
        <end position="172"/>
    </location>
</feature>
<feature type="region of interest" description="Disordered" evidence="2">
    <location>
        <begin position="1049"/>
        <end position="1104"/>
    </location>
</feature>
<evidence type="ECO:0000256" key="1">
    <source>
        <dbReference type="SAM" id="Coils"/>
    </source>
</evidence>
<evidence type="ECO:0000256" key="3">
    <source>
        <dbReference type="SAM" id="Phobius"/>
    </source>
</evidence>
<feature type="compositionally biased region" description="Basic and acidic residues" evidence="2">
    <location>
        <begin position="480"/>
        <end position="499"/>
    </location>
</feature>
<sequence>MDVSDPQTLAIAVFGGFVLVSAICIFLVSTFGMKETTYEEAMERQRRAIERELQQTRAEKQKAREKKPARFNKKEKPKKEPSGLPEPQRDTSTSPRVQEVKPFAEQKAQPETPPQPQPKAKGKAKDKNKENQAPNKEQTAPAAPKAAVKTVEPRVAKAQPQPVPVKAAVRVAPEPKGSPEPSRKVLAKETVKAEAAPLAQQVVAPAPSKKKKTTKIEAAVTVAGDAPGMTAVMDSLVTSVQAAKLSDVEMQQLVDIMLTKQGRKASDWAKAGQKADSVKKDDVEKKLQDEQKQVLAAHQKMKELRQELQQERVRFSTQETALQQKVSQQQQEIQALYTRMKTTHEQHLAENQKLHNQLAEIQTNSSQEAHIVQLQEENKILKSAVNEATKGTEMRIQNDLANLRTEHARLKNEYNSIQARLQAEEDGRRKAETSLTEAQQQVRQVHASQRDAESSLTKRLNEVTEQLRKSEAKNNAMGSDIKKSKEAADQAEAESKSLKDKLSSLESQLSSLQASQVAPEAPAVEDASGALQVQLGEIQAELSEVKSQLAQANQQLSQTQSESDDTKSQLKSSQSQLTDTCSQLEEARAQLQQAQTQLQEAVSLREQLEQRVEAADSQVAQSKLAQETKDKEVQELNKKNKALSEELESAKSSAVDTQAGGDAGAQELQLQLKDLQVQLAESRKTVEDKEKLIKELQEKSKAAEVPSANGDIEHKVEGSSMQTISVVEHELLISEKEKTVTQLQEEVAEKKAEIETLQTTVEQQKKKNNDLREKNWKAMDALNAAEKSLADKEKVTSAKDDTATSDQDRSQAREALQRIFPDISMDASLEYQVWLTSFEKAALSRLEELQTAAKQSAKVPTQTSKDEGVEAQLAEAAEREKELQEECEKYKTVLADTESILNRLQSSVESEEQKWQEKLRLANEDLEQSPSPQARGEVRAMQEAVQQVKSESQQGSEEQGRLQDQLKVLQEERDKLQQELQTLQAAAGSGQAENGPAGPTEEDLSKRDEEIAALKARLEKEKKLCKELGSAATKLQSLLKTAEDQLKKERENVKKLQGNSEEKGSTDQSDVVEAPQSLNQSQIEKDLADALQEVQATPDDGTSV</sequence>
<feature type="coiled-coil region" evidence="1">
    <location>
        <begin position="726"/>
        <end position="774"/>
    </location>
</feature>
<feature type="region of interest" description="Disordered" evidence="2">
    <location>
        <begin position="49"/>
        <end position="189"/>
    </location>
</feature>
<dbReference type="GeneID" id="118428988"/>
<feature type="compositionally biased region" description="Basic and acidic residues" evidence="2">
    <location>
        <begin position="49"/>
        <end position="81"/>
    </location>
</feature>
<feature type="compositionally biased region" description="Polar residues" evidence="2">
    <location>
        <begin position="944"/>
        <end position="957"/>
    </location>
</feature>
<dbReference type="AlphaFoldDB" id="A0A9J7M5Z6"/>
<gene>
    <name evidence="5" type="primary">LOC118428988</name>
</gene>
<keyword evidence="1" id="KW-0175">Coiled coil</keyword>
<feature type="compositionally biased region" description="Low complexity" evidence="2">
    <location>
        <begin position="978"/>
        <end position="987"/>
    </location>
</feature>
<feature type="region of interest" description="Disordered" evidence="2">
    <location>
        <begin position="922"/>
        <end position="1009"/>
    </location>
</feature>
<feature type="compositionally biased region" description="Basic and acidic residues" evidence="2">
    <location>
        <begin position="459"/>
        <end position="472"/>
    </location>
</feature>
<feature type="coiled-coil region" evidence="1">
    <location>
        <begin position="866"/>
        <end position="914"/>
    </location>
</feature>
<feature type="compositionally biased region" description="Low complexity" evidence="2">
    <location>
        <begin position="550"/>
        <end position="561"/>
    </location>
</feature>
<keyword evidence="3" id="KW-1133">Transmembrane helix</keyword>
<dbReference type="PANTHER" id="PTHR18939">
    <property type="entry name" value="RIBOSOME BINDING PROTEIN-1"/>
    <property type="match status" value="1"/>
</dbReference>
<feature type="compositionally biased region" description="Polar residues" evidence="2">
    <location>
        <begin position="433"/>
        <end position="447"/>
    </location>
</feature>
<feature type="region of interest" description="Disordered" evidence="2">
    <location>
        <begin position="787"/>
        <end position="812"/>
    </location>
</feature>
<keyword evidence="4" id="KW-1185">Reference proteome</keyword>
<evidence type="ECO:0000313" key="5">
    <source>
        <dbReference type="RefSeq" id="XP_035695218.1"/>
    </source>
</evidence>
<feature type="compositionally biased region" description="Basic and acidic residues" evidence="2">
    <location>
        <begin position="1049"/>
        <end position="1065"/>
    </location>
</feature>
<protein>
    <submittedName>
        <fullName evidence="5">Ribosome-binding protein 1-like isoform X1</fullName>
    </submittedName>
</protein>
<feature type="compositionally biased region" description="Basic and acidic residues" evidence="2">
    <location>
        <begin position="788"/>
        <end position="812"/>
    </location>
</feature>
<feature type="region of interest" description="Disordered" evidence="2">
    <location>
        <begin position="423"/>
        <end position="499"/>
    </location>
</feature>
<dbReference type="Proteomes" id="UP000001554">
    <property type="component" value="Chromosome 1"/>
</dbReference>
<dbReference type="PANTHER" id="PTHR18939:SF4">
    <property type="entry name" value="RIBOSOME-BINDING PROTEIN 1"/>
    <property type="match status" value="1"/>
</dbReference>
<reference evidence="4" key="1">
    <citation type="journal article" date="2020" name="Nat. Ecol. Evol.">
        <title>Deeply conserved synteny resolves early events in vertebrate evolution.</title>
        <authorList>
            <person name="Simakov O."/>
            <person name="Marletaz F."/>
            <person name="Yue J.X."/>
            <person name="O'Connell B."/>
            <person name="Jenkins J."/>
            <person name="Brandt A."/>
            <person name="Calef R."/>
            <person name="Tung C.H."/>
            <person name="Huang T.K."/>
            <person name="Schmutz J."/>
            <person name="Satoh N."/>
            <person name="Yu J.K."/>
            <person name="Putnam N.H."/>
            <person name="Green R.E."/>
            <person name="Rokhsar D.S."/>
        </authorList>
    </citation>
    <scope>NUCLEOTIDE SEQUENCE [LARGE SCALE GENOMIC DNA]</scope>
    <source>
        <strain evidence="4">S238N-H82</strain>
    </source>
</reference>
<feature type="transmembrane region" description="Helical" evidence="3">
    <location>
        <begin position="9"/>
        <end position="33"/>
    </location>
</feature>
<evidence type="ECO:0000313" key="4">
    <source>
        <dbReference type="Proteomes" id="UP000001554"/>
    </source>
</evidence>
<accession>A0A9J7M5Z6</accession>
<dbReference type="OMA" id="IHKMQED"/>
<dbReference type="RefSeq" id="XP_035695218.1">
    <property type="nucleotide sequence ID" value="XM_035839325.1"/>
</dbReference>
<feature type="compositionally biased region" description="Basic and acidic residues" evidence="2">
    <location>
        <begin position="423"/>
        <end position="432"/>
    </location>
</feature>
<proteinExistence type="predicted"/>
<dbReference type="GO" id="GO:0005789">
    <property type="term" value="C:endoplasmic reticulum membrane"/>
    <property type="evidence" value="ECO:0000318"/>
    <property type="project" value="GO_Central"/>
</dbReference>
<dbReference type="OrthoDB" id="6410656at2759"/>
<keyword evidence="3" id="KW-0472">Membrane</keyword>